<dbReference type="EMBL" id="BBMZ01000002">
    <property type="protein sequence ID" value="GAL56639.1"/>
    <property type="molecule type" value="Genomic_DNA"/>
</dbReference>
<name>A0A090V049_PSEVU</name>
<comment type="caution">
    <text evidence="1">The sequence shown here is derived from an EMBL/GenBank/DDBJ whole genome shotgun (WGS) entry which is preliminary data.</text>
</comment>
<dbReference type="Pfam" id="PF12974">
    <property type="entry name" value="Phosphonate-bd"/>
    <property type="match status" value="1"/>
</dbReference>
<dbReference type="AlphaFoldDB" id="A0A090V049"/>
<dbReference type="OrthoDB" id="5599602at2"/>
<evidence type="ECO:0000313" key="1">
    <source>
        <dbReference type="EMBL" id="GAL56639.1"/>
    </source>
</evidence>
<organism evidence="1 2">
    <name type="scientific">Pseudescherichia vulneris NBRC 102420</name>
    <dbReference type="NCBI Taxonomy" id="1115515"/>
    <lineage>
        <taxon>Bacteria</taxon>
        <taxon>Pseudomonadati</taxon>
        <taxon>Pseudomonadota</taxon>
        <taxon>Gammaproteobacteria</taxon>
        <taxon>Enterobacterales</taxon>
        <taxon>Enterobacteriaceae</taxon>
        <taxon>Pseudescherichia</taxon>
    </lineage>
</organism>
<gene>
    <name evidence="1" type="ORF">EV102420_02_02440</name>
</gene>
<dbReference type="eggNOG" id="COG3221">
    <property type="taxonomic scope" value="Bacteria"/>
</dbReference>
<dbReference type="Proteomes" id="UP000029462">
    <property type="component" value="Unassembled WGS sequence"/>
</dbReference>
<dbReference type="RefSeq" id="WP_042387995.1">
    <property type="nucleotide sequence ID" value="NZ_BBMZ01000002.1"/>
</dbReference>
<reference evidence="1 2" key="1">
    <citation type="submission" date="2014-09" db="EMBL/GenBank/DDBJ databases">
        <title>Whole genome shotgun sequence of Escherichia vulneris NBRC 102420.</title>
        <authorList>
            <person name="Yoshida Y."/>
            <person name="Hosoyama A."/>
            <person name="Tsuchikane K."/>
            <person name="Ohji S."/>
            <person name="Ichikawa N."/>
            <person name="Kimura A."/>
            <person name="Yamazoe A."/>
            <person name="Ezaki T."/>
            <person name="Fujita N."/>
        </authorList>
    </citation>
    <scope>NUCLEOTIDE SEQUENCE [LARGE SCALE GENOMIC DNA]</scope>
    <source>
        <strain evidence="1 2">NBRC 102420</strain>
    </source>
</reference>
<evidence type="ECO:0008006" key="3">
    <source>
        <dbReference type="Google" id="ProtNLM"/>
    </source>
</evidence>
<keyword evidence="2" id="KW-1185">Reference proteome</keyword>
<dbReference type="PANTHER" id="PTHR35841">
    <property type="entry name" value="PHOSPHONATES-BINDING PERIPLASMIC PROTEIN"/>
    <property type="match status" value="1"/>
</dbReference>
<sequence>MSNKIAFPMYDLHRPDSEALIQAVQDLLAARGVAVTPVWPQEDLLSHWQDDELLLSQACGYPLVTQLKEVQTVGCFHYSAPGCEGIRYRSLLVVRQRDRHKTLADFRGSRAVCNAPDSQSGYNVFMQMAAPLAQQGIFFNEVIFSGSHRQSLVEIGEGRADIAAIDCVTFALLQRHAPQLISNLAVMGASRAAPGLPLITAKNTPPSRIALLRDALRQLVSDPAYRTLCTALLISGFSEVSRQDYASLLTGDYPQP</sequence>
<proteinExistence type="predicted"/>
<dbReference type="PANTHER" id="PTHR35841:SF1">
    <property type="entry name" value="PHOSPHONATES-BINDING PERIPLASMIC PROTEIN"/>
    <property type="match status" value="1"/>
</dbReference>
<dbReference type="SUPFAM" id="SSF53850">
    <property type="entry name" value="Periplasmic binding protein-like II"/>
    <property type="match status" value="1"/>
</dbReference>
<evidence type="ECO:0000313" key="2">
    <source>
        <dbReference type="Proteomes" id="UP000029462"/>
    </source>
</evidence>
<accession>A0A090V049</accession>
<dbReference type="Gene3D" id="3.40.190.10">
    <property type="entry name" value="Periplasmic binding protein-like II"/>
    <property type="match status" value="1"/>
</dbReference>
<dbReference type="STRING" id="1115515.EV102420_02_02440"/>
<protein>
    <recommendedName>
        <fullName evidence="3">ABC transporter substrate-binding protein</fullName>
    </recommendedName>
</protein>